<dbReference type="GO" id="GO:2000234">
    <property type="term" value="P:positive regulation of rRNA processing"/>
    <property type="evidence" value="ECO:0007669"/>
    <property type="project" value="TreeGrafter"/>
</dbReference>
<dbReference type="GO" id="GO:0032040">
    <property type="term" value="C:small-subunit processome"/>
    <property type="evidence" value="ECO:0007669"/>
    <property type="project" value="InterPro"/>
</dbReference>
<dbReference type="InterPro" id="IPR057644">
    <property type="entry name" value="Beta-prop_WDR75_2nd"/>
</dbReference>
<comment type="caution">
    <text evidence="11">The sequence shown here is derived from an EMBL/GenBank/DDBJ whole genome shotgun (WGS) entry which is preliminary data.</text>
</comment>
<proteinExistence type="predicted"/>
<evidence type="ECO:0000256" key="1">
    <source>
        <dbReference type="ARBA" id="ARBA00004604"/>
    </source>
</evidence>
<dbReference type="PANTHER" id="PTHR44215">
    <property type="entry name" value="WD REPEAT-CONTAINING PROTEIN 75"/>
    <property type="match status" value="1"/>
</dbReference>
<evidence type="ECO:0000313" key="11">
    <source>
        <dbReference type="EMBL" id="GIM13126.1"/>
    </source>
</evidence>
<dbReference type="Gene3D" id="2.130.10.10">
    <property type="entry name" value="YVTN repeat-like/Quinoprotein amine dehydrogenase"/>
    <property type="match status" value="4"/>
</dbReference>
<evidence type="ECO:0000256" key="7">
    <source>
        <dbReference type="ARBA" id="ARBA00023242"/>
    </source>
</evidence>
<keyword evidence="7" id="KW-0539">Nucleus</keyword>
<keyword evidence="13" id="KW-1185">Reference proteome</keyword>
<keyword evidence="4 8" id="KW-0853">WD repeat</keyword>
<dbReference type="GO" id="GO:0003723">
    <property type="term" value="F:RNA binding"/>
    <property type="evidence" value="ECO:0007669"/>
    <property type="project" value="InterPro"/>
</dbReference>
<dbReference type="InterPro" id="IPR036322">
    <property type="entry name" value="WD40_repeat_dom_sf"/>
</dbReference>
<protein>
    <recommendedName>
        <fullName evidence="9">WD repeat-containing protein 75 second beta-propeller domain-containing protein</fullName>
    </recommendedName>
</protein>
<dbReference type="InterPro" id="IPR015943">
    <property type="entry name" value="WD40/YVTN_repeat-like_dom_sf"/>
</dbReference>
<dbReference type="EMBL" id="BNCQ01000047">
    <property type="protein sequence ID" value="GIM13126.1"/>
    <property type="molecule type" value="Genomic_DNA"/>
</dbReference>
<evidence type="ECO:0000259" key="9">
    <source>
        <dbReference type="Pfam" id="PF23769"/>
    </source>
</evidence>
<evidence type="ECO:0000313" key="13">
    <source>
        <dbReference type="Proteomes" id="UP000747110"/>
    </source>
</evidence>
<keyword evidence="6" id="KW-0804">Transcription</keyword>
<dbReference type="GO" id="GO:0006364">
    <property type="term" value="P:rRNA processing"/>
    <property type="evidence" value="ECO:0007669"/>
    <property type="project" value="UniProtKB-KW"/>
</dbReference>
<evidence type="ECO:0000313" key="12">
    <source>
        <dbReference type="Proteomes" id="UP000722791"/>
    </source>
</evidence>
<evidence type="ECO:0000256" key="4">
    <source>
        <dbReference type="ARBA" id="ARBA00022574"/>
    </source>
</evidence>
<dbReference type="Proteomes" id="UP000747110">
    <property type="component" value="Unassembled WGS sequence"/>
</dbReference>
<evidence type="ECO:0000256" key="5">
    <source>
        <dbReference type="ARBA" id="ARBA00022737"/>
    </source>
</evidence>
<keyword evidence="5" id="KW-0677">Repeat</keyword>
<evidence type="ECO:0000256" key="2">
    <source>
        <dbReference type="ARBA" id="ARBA00022517"/>
    </source>
</evidence>
<dbReference type="SUPFAM" id="SSF50978">
    <property type="entry name" value="WD40 repeat-like"/>
    <property type="match status" value="2"/>
</dbReference>
<dbReference type="PROSITE" id="PS50294">
    <property type="entry name" value="WD_REPEATS_REGION"/>
    <property type="match status" value="2"/>
</dbReference>
<evidence type="ECO:0000256" key="8">
    <source>
        <dbReference type="PROSITE-ProRule" id="PRU00221"/>
    </source>
</evidence>
<dbReference type="PANTHER" id="PTHR44215:SF1">
    <property type="entry name" value="WD REPEAT-CONTAINING PROTEIN 75"/>
    <property type="match status" value="1"/>
</dbReference>
<dbReference type="Pfam" id="PF23769">
    <property type="entry name" value="Beta-prop_WDR75_2nd"/>
    <property type="match status" value="1"/>
</dbReference>
<keyword evidence="2" id="KW-0690">Ribosome biogenesis</keyword>
<organism evidence="11 12">
    <name type="scientific">Volvox reticuliferus</name>
    <dbReference type="NCBI Taxonomy" id="1737510"/>
    <lineage>
        <taxon>Eukaryota</taxon>
        <taxon>Viridiplantae</taxon>
        <taxon>Chlorophyta</taxon>
        <taxon>core chlorophytes</taxon>
        <taxon>Chlorophyceae</taxon>
        <taxon>CS clade</taxon>
        <taxon>Chlamydomonadales</taxon>
        <taxon>Volvocaceae</taxon>
        <taxon>Volvox</taxon>
    </lineage>
</organism>
<sequence length="846" mass="88143">MVGGGSISKRSGTLSGDGKLILCPCGQLVSIYSAVTGSRVGVLAGHTDEVTCVMLDPEDDDQVYTSSLDTTVRLWDYRAGSELRRLEVREPVKYMVVQKELGVAYFSVQAREGSPRVMLYNVRTGKFSGTALKTRSARPLALSGMGTLAATIDRHSLFVWRTGVDIYQPLNLHHTKPYTCLAISADNSLIAAGDMSGRILIWRSFEHSVPSALRQGEHSGKAHPTQQPPLTTVHWHAHPVGALTFSQDGTYLLSGGEEGVLVFWHLETNRRSFLPRLGGPILGLHPSPADPAKYLVRMAGNIIRVVNTATMKVETTVLGIKMAPEALAPPAGINGGGVAVLAAGSAAALGGGGGSGGILALSCNNAELQFYDIVRDQHLKLLQVVPRNAVSSSEPTTSLVASSCGGGFSGPAPVVVLLTFSPDGSVLATVDVRPDAGAYGSTEACLKFWDSAALVKSTSQCITGAPFKLNTRVDEPHRDVVTSLVYHPCRHMAVTTGGSGLDSEFKVWIREEQRPETTAAATPALMRWRCRSISGYKSLPMTAAAFSSDGSVLAVAAAARVTLWDAESNTLVAILPAAAAGPAAVVGPTAATPLTQLQFIPGTPFLASSSTTCLAVYNLLTVTLHWCLPLHAMSISADAAYGLLAVAIPVIAEEANQQQQGAALAVATAGPAKGMTAAVHQRPQAASCHVVVFDPRDSTPRYHCHVPGAARVHITHLQAPAAAAGGTSGSGEGADGCSPLLILRDNRQYSLAAAPGSRALVNPATSQGALERVPAVSALEAAFGRPDKAGGSAAPMDTDVPASAATVPGVGGRPRWADLFDAPSHVLPPPAVLANSFLKLLTCTDV</sequence>
<evidence type="ECO:0000256" key="3">
    <source>
        <dbReference type="ARBA" id="ARBA00022552"/>
    </source>
</evidence>
<dbReference type="SMART" id="SM00320">
    <property type="entry name" value="WD40"/>
    <property type="match status" value="6"/>
</dbReference>
<dbReference type="GO" id="GO:0045943">
    <property type="term" value="P:positive regulation of transcription by RNA polymerase I"/>
    <property type="evidence" value="ECO:0007669"/>
    <property type="project" value="InterPro"/>
</dbReference>
<feature type="repeat" description="WD" evidence="8">
    <location>
        <begin position="43"/>
        <end position="85"/>
    </location>
</feature>
<keyword evidence="3" id="KW-0698">rRNA processing</keyword>
<dbReference type="Pfam" id="PF23869">
    <property type="entry name" value="Beta-prop_WDR75_1st"/>
    <property type="match status" value="2"/>
</dbReference>
<dbReference type="AlphaFoldDB" id="A0A8J4GST8"/>
<name>A0A8J4GST8_9CHLO</name>
<evidence type="ECO:0000256" key="6">
    <source>
        <dbReference type="ARBA" id="ARBA00023163"/>
    </source>
</evidence>
<comment type="subcellular location">
    <subcellularLocation>
        <location evidence="1">Nucleus</location>
        <location evidence="1">Nucleolus</location>
    </subcellularLocation>
</comment>
<dbReference type="Proteomes" id="UP000722791">
    <property type="component" value="Unassembled WGS sequence"/>
</dbReference>
<evidence type="ECO:0000313" key="10">
    <source>
        <dbReference type="EMBL" id="GIL90284.1"/>
    </source>
</evidence>
<dbReference type="EMBL" id="BNCP01000055">
    <property type="protein sequence ID" value="GIL90284.1"/>
    <property type="molecule type" value="Genomic_DNA"/>
</dbReference>
<accession>A0A8J4GST8</accession>
<dbReference type="PROSITE" id="PS50082">
    <property type="entry name" value="WD_REPEATS_2"/>
    <property type="match status" value="2"/>
</dbReference>
<feature type="repeat" description="WD" evidence="8">
    <location>
        <begin position="233"/>
        <end position="274"/>
    </location>
</feature>
<gene>
    <name evidence="10" type="ORF">Vretifemale_17928</name>
    <name evidence="11" type="ORF">Vretimale_16329</name>
</gene>
<reference evidence="11" key="1">
    <citation type="journal article" date="2021" name="Proc. Natl. Acad. Sci. U.S.A.">
        <title>Three genomes in the algal genus Volvox reveal the fate of a haploid sex-determining region after a transition to homothallism.</title>
        <authorList>
            <person name="Yamamoto K."/>
            <person name="Hamaji T."/>
            <person name="Kawai-Toyooka H."/>
            <person name="Matsuzaki R."/>
            <person name="Takahashi F."/>
            <person name="Nishimura Y."/>
            <person name="Kawachi M."/>
            <person name="Noguchi H."/>
            <person name="Minakuchi Y."/>
            <person name="Umen J.G."/>
            <person name="Toyoda A."/>
            <person name="Nozaki H."/>
        </authorList>
    </citation>
    <scope>NUCLEOTIDE SEQUENCE</scope>
    <source>
        <strain evidence="11">NIES-3785</strain>
        <strain evidence="10">NIES-3786</strain>
    </source>
</reference>
<dbReference type="OrthoDB" id="427480at2759"/>
<dbReference type="InterPro" id="IPR001680">
    <property type="entry name" value="WD40_rpt"/>
</dbReference>
<dbReference type="InterPro" id="IPR053826">
    <property type="entry name" value="WDR75"/>
</dbReference>
<feature type="domain" description="WD repeat-containing protein 75 second beta-propeller" evidence="9">
    <location>
        <begin position="361"/>
        <end position="646"/>
    </location>
</feature>